<reference evidence="2" key="1">
    <citation type="journal article" date="2020" name="bioRxiv">
        <title>Chromosome-level reference genome of the European wasp spider Argiope bruennichi: a resource for studies on range expansion and evolutionary adaptation.</title>
        <authorList>
            <person name="Sheffer M.M."/>
            <person name="Hoppe A."/>
            <person name="Krehenwinkel H."/>
            <person name="Uhl G."/>
            <person name="Kuss A.W."/>
            <person name="Jensen L."/>
            <person name="Jensen C."/>
            <person name="Gillespie R.G."/>
            <person name="Hoff K.J."/>
            <person name="Prost S."/>
        </authorList>
    </citation>
    <scope>NUCLEOTIDE SEQUENCE</scope>
</reference>
<sequence>MASNEFTAELFRTDQQQQVNGHDICYNLALINLASLQDDWTFRKYYFTPCQSLPTSWRFQLTLQRVPGSEEVSGYATLIRNDSINIPVNAHFVVTFYYMNYSADYVPRTNIDRRMVPTDVKSIYMYSIVPSEFRPILHQQLLVRVLITIRNCHGERTSSGSKIESKEKPVHFSKL</sequence>
<comment type="caution">
    <text evidence="2">The sequence shown here is derived from an EMBL/GenBank/DDBJ whole genome shotgun (WGS) entry which is preliminary data.</text>
</comment>
<organism evidence="2 3">
    <name type="scientific">Argiope bruennichi</name>
    <name type="common">Wasp spider</name>
    <name type="synonym">Aranea bruennichi</name>
    <dbReference type="NCBI Taxonomy" id="94029"/>
    <lineage>
        <taxon>Eukaryota</taxon>
        <taxon>Metazoa</taxon>
        <taxon>Ecdysozoa</taxon>
        <taxon>Arthropoda</taxon>
        <taxon>Chelicerata</taxon>
        <taxon>Arachnida</taxon>
        <taxon>Araneae</taxon>
        <taxon>Araneomorphae</taxon>
        <taxon>Entelegynae</taxon>
        <taxon>Araneoidea</taxon>
        <taxon>Araneidae</taxon>
        <taxon>Argiope</taxon>
    </lineage>
</organism>
<reference evidence="2" key="2">
    <citation type="submission" date="2020-06" db="EMBL/GenBank/DDBJ databases">
        <authorList>
            <person name="Sheffer M."/>
        </authorList>
    </citation>
    <scope>NUCLEOTIDE SEQUENCE</scope>
</reference>
<evidence type="ECO:0000313" key="3">
    <source>
        <dbReference type="Proteomes" id="UP000807504"/>
    </source>
</evidence>
<proteinExistence type="predicted"/>
<evidence type="ECO:0000256" key="1">
    <source>
        <dbReference type="SAM" id="MobiDB-lite"/>
    </source>
</evidence>
<keyword evidence="3" id="KW-1185">Reference proteome</keyword>
<feature type="compositionally biased region" description="Basic and acidic residues" evidence="1">
    <location>
        <begin position="163"/>
        <end position="175"/>
    </location>
</feature>
<dbReference type="EMBL" id="JABXBU010002231">
    <property type="protein sequence ID" value="KAF8763668.1"/>
    <property type="molecule type" value="Genomic_DNA"/>
</dbReference>
<dbReference type="Proteomes" id="UP000807504">
    <property type="component" value="Unassembled WGS sequence"/>
</dbReference>
<name>A0A8T0DYR6_ARGBR</name>
<accession>A0A8T0DYR6</accession>
<evidence type="ECO:0000313" key="2">
    <source>
        <dbReference type="EMBL" id="KAF8763668.1"/>
    </source>
</evidence>
<gene>
    <name evidence="2" type="ORF">HNY73_021826</name>
</gene>
<dbReference type="AlphaFoldDB" id="A0A8T0DYR6"/>
<protein>
    <submittedName>
        <fullName evidence="2">Uncharacterized protein</fullName>
    </submittedName>
</protein>
<feature type="region of interest" description="Disordered" evidence="1">
    <location>
        <begin position="155"/>
        <end position="175"/>
    </location>
</feature>